<proteinExistence type="predicted"/>
<reference evidence="1 2" key="1">
    <citation type="journal article" date="2018" name="MBio">
        <title>Comparative Genomics Reveals the Core Gene Toolbox for the Fungus-Insect Symbiosis.</title>
        <authorList>
            <person name="Wang Y."/>
            <person name="Stata M."/>
            <person name="Wang W."/>
            <person name="Stajich J.E."/>
            <person name="White M.M."/>
            <person name="Moncalvo J.M."/>
        </authorList>
    </citation>
    <scope>NUCLEOTIDE SEQUENCE [LARGE SCALE GENOMIC DNA]</scope>
    <source>
        <strain evidence="1 2">SWE-8-4</strain>
    </source>
</reference>
<protein>
    <submittedName>
        <fullName evidence="1">Uncharacterized protein</fullName>
    </submittedName>
</protein>
<evidence type="ECO:0000313" key="2">
    <source>
        <dbReference type="Proteomes" id="UP000245383"/>
    </source>
</evidence>
<dbReference type="EMBL" id="MBFR01000254">
    <property type="protein sequence ID" value="PVU90506.1"/>
    <property type="molecule type" value="Genomic_DNA"/>
</dbReference>
<name>A0A2T9YDU5_9FUNG</name>
<comment type="caution">
    <text evidence="1">The sequence shown here is derived from an EMBL/GenBank/DDBJ whole genome shotgun (WGS) entry which is preliminary data.</text>
</comment>
<dbReference type="Proteomes" id="UP000245383">
    <property type="component" value="Unassembled WGS sequence"/>
</dbReference>
<sequence>MDFVVASLNLSFQATQDFYKMLFNRITSFSRTKALRFRSASSIPHSNYTTGNWWKYSAVVFASYVAFDNFDEYYRKEGKKNPITALIERNMRDPEIDLKLLRETNKKQQMLSDYVTMNFDERYYNDLKPVSSTPYYEHVPFGNSRISKPIDTSEVQKHSTVRK</sequence>
<evidence type="ECO:0000313" key="1">
    <source>
        <dbReference type="EMBL" id="PVU90506.1"/>
    </source>
</evidence>
<gene>
    <name evidence="1" type="ORF">BB561_004844</name>
</gene>
<dbReference type="OrthoDB" id="5513815at2759"/>
<accession>A0A2T9YDU5</accession>
<dbReference type="AlphaFoldDB" id="A0A2T9YDU5"/>
<organism evidence="1 2">
    <name type="scientific">Smittium simulii</name>
    <dbReference type="NCBI Taxonomy" id="133385"/>
    <lineage>
        <taxon>Eukaryota</taxon>
        <taxon>Fungi</taxon>
        <taxon>Fungi incertae sedis</taxon>
        <taxon>Zoopagomycota</taxon>
        <taxon>Kickxellomycotina</taxon>
        <taxon>Harpellomycetes</taxon>
        <taxon>Harpellales</taxon>
        <taxon>Legeriomycetaceae</taxon>
        <taxon>Smittium</taxon>
    </lineage>
</organism>
<keyword evidence="2" id="KW-1185">Reference proteome</keyword>